<organism evidence="2 3">
    <name type="scientific">Phytophthora fragariaefolia</name>
    <dbReference type="NCBI Taxonomy" id="1490495"/>
    <lineage>
        <taxon>Eukaryota</taxon>
        <taxon>Sar</taxon>
        <taxon>Stramenopiles</taxon>
        <taxon>Oomycota</taxon>
        <taxon>Peronosporomycetes</taxon>
        <taxon>Peronosporales</taxon>
        <taxon>Peronosporaceae</taxon>
        <taxon>Phytophthora</taxon>
    </lineage>
</organism>
<dbReference type="EMBL" id="BSXT01002284">
    <property type="protein sequence ID" value="GMF48167.1"/>
    <property type="molecule type" value="Genomic_DNA"/>
</dbReference>
<accession>A0A9W7CXW6</accession>
<feature type="region of interest" description="Disordered" evidence="1">
    <location>
        <begin position="1"/>
        <end position="84"/>
    </location>
</feature>
<keyword evidence="3" id="KW-1185">Reference proteome</keyword>
<feature type="compositionally biased region" description="Basic and acidic residues" evidence="1">
    <location>
        <begin position="22"/>
        <end position="31"/>
    </location>
</feature>
<evidence type="ECO:0000313" key="3">
    <source>
        <dbReference type="Proteomes" id="UP001165121"/>
    </source>
</evidence>
<evidence type="ECO:0000313" key="2">
    <source>
        <dbReference type="EMBL" id="GMF48167.1"/>
    </source>
</evidence>
<sequence length="84" mass="9076">MGAALQGDARQKAPANRKKLKRETAAKRDPPSEAAVSNADNESEAMQTEQQPAEGDCSGQDEAAMAKETSHLKKRPRKETSLLL</sequence>
<dbReference type="Proteomes" id="UP001165121">
    <property type="component" value="Unassembled WGS sequence"/>
</dbReference>
<dbReference type="AlphaFoldDB" id="A0A9W7CXW6"/>
<comment type="caution">
    <text evidence="2">The sequence shown here is derived from an EMBL/GenBank/DDBJ whole genome shotgun (WGS) entry which is preliminary data.</text>
</comment>
<gene>
    <name evidence="2" type="ORF">Pfra01_001848700</name>
</gene>
<reference evidence="2" key="1">
    <citation type="submission" date="2023-04" db="EMBL/GenBank/DDBJ databases">
        <title>Phytophthora fragariaefolia NBRC 109709.</title>
        <authorList>
            <person name="Ichikawa N."/>
            <person name="Sato H."/>
            <person name="Tonouchi N."/>
        </authorList>
    </citation>
    <scope>NUCLEOTIDE SEQUENCE</scope>
    <source>
        <strain evidence="2">NBRC 109709</strain>
    </source>
</reference>
<name>A0A9W7CXW6_9STRA</name>
<protein>
    <submittedName>
        <fullName evidence="2">Unnamed protein product</fullName>
    </submittedName>
</protein>
<evidence type="ECO:0000256" key="1">
    <source>
        <dbReference type="SAM" id="MobiDB-lite"/>
    </source>
</evidence>
<feature type="compositionally biased region" description="Polar residues" evidence="1">
    <location>
        <begin position="38"/>
        <end position="51"/>
    </location>
</feature>
<proteinExistence type="predicted"/>